<sequence length="165" mass="18266">MISAGALAPHDHMHCITDALQRAEALCEQRGVRLTPTRRRVLELVWDSHAPIGAYAILDQLKGNDRTAAPPTVYRALDFLLEQGLIHRLESLNAFIGCDHPEDHHISQFLICTECRQAIEVADKRIVQAATICAQAQGFSLSRITLEIEGTCARCSARLREAGEN</sequence>
<keyword evidence="7" id="KW-0408">Iron</keyword>
<dbReference type="EMBL" id="JAXCLW010000002">
    <property type="protein sequence ID" value="MDY0882878.1"/>
    <property type="molecule type" value="Genomic_DNA"/>
</dbReference>
<dbReference type="Pfam" id="PF01475">
    <property type="entry name" value="FUR"/>
    <property type="match status" value="1"/>
</dbReference>
<evidence type="ECO:0000256" key="1">
    <source>
        <dbReference type="ARBA" id="ARBA00007957"/>
    </source>
</evidence>
<evidence type="ECO:0000313" key="8">
    <source>
        <dbReference type="EMBL" id="MDY0882878.1"/>
    </source>
</evidence>
<keyword evidence="9" id="KW-1185">Reference proteome</keyword>
<comment type="similarity">
    <text evidence="1 7">Belongs to the Fur family.</text>
</comment>
<dbReference type="Gene3D" id="1.10.10.10">
    <property type="entry name" value="Winged helix-like DNA-binding domain superfamily/Winged helix DNA-binding domain"/>
    <property type="match status" value="1"/>
</dbReference>
<dbReference type="SUPFAM" id="SSF46785">
    <property type="entry name" value="Winged helix' DNA-binding domain"/>
    <property type="match status" value="1"/>
</dbReference>
<dbReference type="InterPro" id="IPR036390">
    <property type="entry name" value="WH_DNA-bd_sf"/>
</dbReference>
<dbReference type="CDD" id="cd07153">
    <property type="entry name" value="Fur_like"/>
    <property type="match status" value="1"/>
</dbReference>
<protein>
    <recommendedName>
        <fullName evidence="7">Ferric uptake regulation protein</fullName>
    </recommendedName>
</protein>
<evidence type="ECO:0000313" key="9">
    <source>
        <dbReference type="Proteomes" id="UP001279642"/>
    </source>
</evidence>
<keyword evidence="5 7" id="KW-0238">DNA-binding</keyword>
<keyword evidence="3 7" id="KW-0862">Zinc</keyword>
<accession>A0ABU5E9K5</accession>
<comment type="subunit">
    <text evidence="7">Homodimer.</text>
</comment>
<name>A0ABU5E9K5_9PROT</name>
<evidence type="ECO:0000256" key="5">
    <source>
        <dbReference type="ARBA" id="ARBA00023125"/>
    </source>
</evidence>
<proteinExistence type="inferred from homology"/>
<gene>
    <name evidence="7" type="primary">fur</name>
    <name evidence="8" type="ORF">SMD27_08485</name>
</gene>
<dbReference type="InterPro" id="IPR036388">
    <property type="entry name" value="WH-like_DNA-bd_sf"/>
</dbReference>
<evidence type="ECO:0000256" key="2">
    <source>
        <dbReference type="ARBA" id="ARBA00022491"/>
    </source>
</evidence>
<dbReference type="Proteomes" id="UP001279642">
    <property type="component" value="Unassembled WGS sequence"/>
</dbReference>
<evidence type="ECO:0000256" key="4">
    <source>
        <dbReference type="ARBA" id="ARBA00023015"/>
    </source>
</evidence>
<comment type="caution">
    <text evidence="8">The sequence shown here is derived from an EMBL/GenBank/DDBJ whole genome shotgun (WGS) entry which is preliminary data.</text>
</comment>
<keyword evidence="2 7" id="KW-0678">Repressor</keyword>
<keyword evidence="7" id="KW-0963">Cytoplasm</keyword>
<dbReference type="PANTHER" id="PTHR33202:SF6">
    <property type="entry name" value="ZINC UPTAKE REGULATION PROTEIN"/>
    <property type="match status" value="1"/>
</dbReference>
<dbReference type="RefSeq" id="WP_320507936.1">
    <property type="nucleotide sequence ID" value="NZ_JAXCLW010000002.1"/>
</dbReference>
<keyword evidence="4 7" id="KW-0805">Transcription regulation</keyword>
<reference evidence="8 9" key="1">
    <citation type="journal article" date="2016" name="Antonie Van Leeuwenhoek">
        <title>Dongia soli sp. nov., isolated from soil from Dokdo, Korea.</title>
        <authorList>
            <person name="Kim D.U."/>
            <person name="Lee H."/>
            <person name="Kim H."/>
            <person name="Kim S.G."/>
            <person name="Ka J.O."/>
        </authorList>
    </citation>
    <scope>NUCLEOTIDE SEQUENCE [LARGE SCALE GENOMIC DNA]</scope>
    <source>
        <strain evidence="8 9">D78</strain>
    </source>
</reference>
<keyword evidence="7" id="KW-0479">Metal-binding</keyword>
<comment type="subcellular location">
    <subcellularLocation>
        <location evidence="7">Cytoplasm</location>
    </subcellularLocation>
</comment>
<organism evidence="8 9">
    <name type="scientific">Dongia soli</name>
    <dbReference type="NCBI Taxonomy" id="600628"/>
    <lineage>
        <taxon>Bacteria</taxon>
        <taxon>Pseudomonadati</taxon>
        <taxon>Pseudomonadota</taxon>
        <taxon>Alphaproteobacteria</taxon>
        <taxon>Rhodospirillales</taxon>
        <taxon>Dongiaceae</taxon>
        <taxon>Dongia</taxon>
    </lineage>
</organism>
<dbReference type="InterPro" id="IPR002481">
    <property type="entry name" value="FUR"/>
</dbReference>
<dbReference type="InterPro" id="IPR043135">
    <property type="entry name" value="Fur_C"/>
</dbReference>
<keyword evidence="6 7" id="KW-0804">Transcription</keyword>
<dbReference type="PANTHER" id="PTHR33202">
    <property type="entry name" value="ZINC UPTAKE REGULATION PROTEIN"/>
    <property type="match status" value="1"/>
</dbReference>
<evidence type="ECO:0000256" key="3">
    <source>
        <dbReference type="ARBA" id="ARBA00022833"/>
    </source>
</evidence>
<evidence type="ECO:0000256" key="7">
    <source>
        <dbReference type="RuleBase" id="RU364037"/>
    </source>
</evidence>
<dbReference type="Gene3D" id="3.30.1490.190">
    <property type="match status" value="1"/>
</dbReference>
<evidence type="ECO:0000256" key="6">
    <source>
        <dbReference type="ARBA" id="ARBA00023163"/>
    </source>
</evidence>